<dbReference type="EMBL" id="CP060711">
    <property type="protein sequence ID" value="QNN45470.1"/>
    <property type="molecule type" value="Genomic_DNA"/>
</dbReference>
<organism evidence="2 3">
    <name type="scientific">Thermomonas brevis</name>
    <dbReference type="NCBI Taxonomy" id="215691"/>
    <lineage>
        <taxon>Bacteria</taxon>
        <taxon>Pseudomonadati</taxon>
        <taxon>Pseudomonadota</taxon>
        <taxon>Gammaproteobacteria</taxon>
        <taxon>Lysobacterales</taxon>
        <taxon>Lysobacteraceae</taxon>
        <taxon>Thermomonas</taxon>
    </lineage>
</organism>
<dbReference type="InterPro" id="IPR027417">
    <property type="entry name" value="P-loop_NTPase"/>
</dbReference>
<dbReference type="Pfam" id="PF05621">
    <property type="entry name" value="TniB"/>
    <property type="match status" value="1"/>
</dbReference>
<reference evidence="2 3" key="1">
    <citation type="submission" date="2020-08" db="EMBL/GenBank/DDBJ databases">
        <title>Genome sequence of Thermomonas brevis KACC 16975T.</title>
        <authorList>
            <person name="Hyun D.-W."/>
            <person name="Bae J.-W."/>
        </authorList>
    </citation>
    <scope>NUCLEOTIDE SEQUENCE [LARGE SCALE GENOMIC DNA]</scope>
    <source>
        <strain evidence="2 3">KACC 16975</strain>
    </source>
</reference>
<sequence length="362" mass="40543">MNVEVNELMKYLNLVKSIRIDHLAYTSILDALEGALLSVGKTATPECVHIAGGYRTGKSCVIDDFMSRYPPERLAEGVRRSIVQATIPYNGTVKALVEALLRAFGDPHWARGSESNQTARLLDFLEKTRCKMIILDEFQHLCDKGQQKRLDHTTDWLKTLIEKKPWALVVAGLPESCAIINRNGQLQGRFDHSLVMPLFDWTVASDRTQFRSIVRSFVAEMHPFELPDLGGEELAFRTYLATSGRVGLFAKLMDRAVRHAIQGRTTKIQLTDLADAYTRAIWFASTFPLKGGPFLCDLPQERNDLLVRALGMASDASAYREGNGQIHLHGVEPKASVGAKTPRQTSTRSKVAKDKEDLRRTF</sequence>
<proteinExistence type="predicted"/>
<dbReference type="SUPFAM" id="SSF52540">
    <property type="entry name" value="P-loop containing nucleoside triphosphate hydrolases"/>
    <property type="match status" value="1"/>
</dbReference>
<dbReference type="KEGG" id="tbv:H9L17_09530"/>
<evidence type="ECO:0000313" key="3">
    <source>
        <dbReference type="Proteomes" id="UP000515977"/>
    </source>
</evidence>
<name>A0A7G9QQ45_9GAMM</name>
<dbReference type="RefSeq" id="WP_187569238.1">
    <property type="nucleotide sequence ID" value="NZ_CP060711.1"/>
</dbReference>
<dbReference type="Proteomes" id="UP000515977">
    <property type="component" value="Chromosome"/>
</dbReference>
<dbReference type="AlphaFoldDB" id="A0A7G9QQ45"/>
<feature type="compositionally biased region" description="Basic and acidic residues" evidence="1">
    <location>
        <begin position="351"/>
        <end position="362"/>
    </location>
</feature>
<keyword evidence="3" id="KW-1185">Reference proteome</keyword>
<accession>A0A7G9QQ45</accession>
<evidence type="ECO:0000256" key="1">
    <source>
        <dbReference type="SAM" id="MobiDB-lite"/>
    </source>
</evidence>
<feature type="region of interest" description="Disordered" evidence="1">
    <location>
        <begin position="330"/>
        <end position="362"/>
    </location>
</feature>
<evidence type="ECO:0000313" key="2">
    <source>
        <dbReference type="EMBL" id="QNN45470.1"/>
    </source>
</evidence>
<gene>
    <name evidence="2" type="ORF">H9L17_09530</name>
</gene>
<protein>
    <submittedName>
        <fullName evidence="2">TniB family NTP-binding protein</fullName>
    </submittedName>
</protein>
<dbReference type="InterPro" id="IPR008868">
    <property type="entry name" value="TniB"/>
</dbReference>
<dbReference type="Gene3D" id="3.40.50.300">
    <property type="entry name" value="P-loop containing nucleotide triphosphate hydrolases"/>
    <property type="match status" value="1"/>
</dbReference>